<keyword evidence="2" id="KW-0812">Transmembrane</keyword>
<organism evidence="3 4">
    <name type="scientific">Mucilaginibacter gossypiicola</name>
    <dbReference type="NCBI Taxonomy" id="551995"/>
    <lineage>
        <taxon>Bacteria</taxon>
        <taxon>Pseudomonadati</taxon>
        <taxon>Bacteroidota</taxon>
        <taxon>Sphingobacteriia</taxon>
        <taxon>Sphingobacteriales</taxon>
        <taxon>Sphingobacteriaceae</taxon>
        <taxon>Mucilaginibacter</taxon>
    </lineage>
</organism>
<keyword evidence="2" id="KW-0472">Membrane</keyword>
<dbReference type="STRING" id="551995.SAMN05192574_106126"/>
<reference evidence="4" key="1">
    <citation type="submission" date="2016-10" db="EMBL/GenBank/DDBJ databases">
        <authorList>
            <person name="Varghese N."/>
            <person name="Submissions S."/>
        </authorList>
    </citation>
    <scope>NUCLEOTIDE SEQUENCE [LARGE SCALE GENOMIC DNA]</scope>
    <source>
        <strain evidence="4">Gh-48</strain>
    </source>
</reference>
<dbReference type="GO" id="GO:0005886">
    <property type="term" value="C:plasma membrane"/>
    <property type="evidence" value="ECO:0007669"/>
    <property type="project" value="TreeGrafter"/>
</dbReference>
<dbReference type="OrthoDB" id="9812349at2"/>
<keyword evidence="4" id="KW-1185">Reference proteome</keyword>
<dbReference type="PANTHER" id="PTHR34980">
    <property type="entry name" value="INNER MEMBRANE PROTEIN-RELATED-RELATED"/>
    <property type="match status" value="1"/>
</dbReference>
<dbReference type="EMBL" id="FOCL01000006">
    <property type="protein sequence ID" value="SEO21831.1"/>
    <property type="molecule type" value="Genomic_DNA"/>
</dbReference>
<feature type="transmembrane region" description="Helical" evidence="2">
    <location>
        <begin position="21"/>
        <end position="50"/>
    </location>
</feature>
<accession>A0A1H8MWN6</accession>
<protein>
    <submittedName>
        <fullName evidence="3">Uncharacterized membrane protein YhaH, DUF805 family</fullName>
    </submittedName>
</protein>
<proteinExistence type="predicted"/>
<dbReference type="PANTHER" id="PTHR34980:SF3">
    <property type="entry name" value="BLR8105 PROTEIN"/>
    <property type="match status" value="1"/>
</dbReference>
<dbReference type="AlphaFoldDB" id="A0A1H8MWN6"/>
<dbReference type="RefSeq" id="WP_091212966.1">
    <property type="nucleotide sequence ID" value="NZ_FOCL01000006.1"/>
</dbReference>
<gene>
    <name evidence="3" type="ORF">SAMN05192574_106126</name>
</gene>
<evidence type="ECO:0000313" key="3">
    <source>
        <dbReference type="EMBL" id="SEO21831.1"/>
    </source>
</evidence>
<evidence type="ECO:0000256" key="1">
    <source>
        <dbReference type="SAM" id="MobiDB-lite"/>
    </source>
</evidence>
<dbReference type="Proteomes" id="UP000198942">
    <property type="component" value="Unassembled WGS sequence"/>
</dbReference>
<sequence>MFQNLFSFEGRIRRTEYGISFIIYAICYLVIISIIPGGSAVSMVAFLGFIPLLWFFWSQGAKRCHDLGKSGWFQIIPFYFIALLFFDGEAGENQYGDNSKGIGTSFDPADYQSPFPPPQSQSTESYSETKE</sequence>
<evidence type="ECO:0000256" key="2">
    <source>
        <dbReference type="SAM" id="Phobius"/>
    </source>
</evidence>
<dbReference type="InterPro" id="IPR008523">
    <property type="entry name" value="DUF805"/>
</dbReference>
<feature type="transmembrane region" description="Helical" evidence="2">
    <location>
        <begin position="70"/>
        <end position="86"/>
    </location>
</feature>
<feature type="region of interest" description="Disordered" evidence="1">
    <location>
        <begin position="96"/>
        <end position="131"/>
    </location>
</feature>
<keyword evidence="2" id="KW-1133">Transmembrane helix</keyword>
<evidence type="ECO:0000313" key="4">
    <source>
        <dbReference type="Proteomes" id="UP000198942"/>
    </source>
</evidence>
<name>A0A1H8MWN6_9SPHI</name>
<dbReference type="Pfam" id="PF05656">
    <property type="entry name" value="DUF805"/>
    <property type="match status" value="1"/>
</dbReference>